<gene>
    <name evidence="2" type="ORF">MRATA1EN1_LOCUS27285</name>
</gene>
<dbReference type="Proteomes" id="UP001176941">
    <property type="component" value="Chromosome 7"/>
</dbReference>
<feature type="compositionally biased region" description="Polar residues" evidence="1">
    <location>
        <begin position="204"/>
        <end position="215"/>
    </location>
</feature>
<reference evidence="2" key="1">
    <citation type="submission" date="2023-04" db="EMBL/GenBank/DDBJ databases">
        <authorList>
            <consortium name="ELIXIR-Norway"/>
        </authorList>
    </citation>
    <scope>NUCLEOTIDE SEQUENCE [LARGE SCALE GENOMIC DNA]</scope>
</reference>
<feature type="compositionally biased region" description="Basic and acidic residues" evidence="1">
    <location>
        <begin position="247"/>
        <end position="263"/>
    </location>
</feature>
<feature type="region of interest" description="Disordered" evidence="1">
    <location>
        <begin position="101"/>
        <end position="263"/>
    </location>
</feature>
<protein>
    <submittedName>
        <fullName evidence="2">Uncharacterized protein</fullName>
    </submittedName>
</protein>
<evidence type="ECO:0000313" key="3">
    <source>
        <dbReference type="Proteomes" id="UP001176941"/>
    </source>
</evidence>
<evidence type="ECO:0000256" key="1">
    <source>
        <dbReference type="SAM" id="MobiDB-lite"/>
    </source>
</evidence>
<feature type="compositionally biased region" description="Basic and acidic residues" evidence="1">
    <location>
        <begin position="174"/>
        <end position="187"/>
    </location>
</feature>
<feature type="compositionally biased region" description="Basic and acidic residues" evidence="1">
    <location>
        <begin position="104"/>
        <end position="115"/>
    </location>
</feature>
<organism evidence="2 3">
    <name type="scientific">Rangifer tarandus platyrhynchus</name>
    <name type="common">Svalbard reindeer</name>
    <dbReference type="NCBI Taxonomy" id="3082113"/>
    <lineage>
        <taxon>Eukaryota</taxon>
        <taxon>Metazoa</taxon>
        <taxon>Chordata</taxon>
        <taxon>Craniata</taxon>
        <taxon>Vertebrata</taxon>
        <taxon>Euteleostomi</taxon>
        <taxon>Mammalia</taxon>
        <taxon>Eutheria</taxon>
        <taxon>Laurasiatheria</taxon>
        <taxon>Artiodactyla</taxon>
        <taxon>Ruminantia</taxon>
        <taxon>Pecora</taxon>
        <taxon>Cervidae</taxon>
        <taxon>Odocoileinae</taxon>
        <taxon>Rangifer</taxon>
    </lineage>
</organism>
<evidence type="ECO:0000313" key="2">
    <source>
        <dbReference type="EMBL" id="CAI9178323.1"/>
    </source>
</evidence>
<keyword evidence="3" id="KW-1185">Reference proteome</keyword>
<sequence length="263" mass="28815">MRQSSWGLGEVCGRGLLPHAPSPCTPETPPPALLCLMPTAPNSQAFPMERISGSALWCRTEPGLRGGVHDPAWTDWWTLEARPPGKRAAKLGTWLGRGATPGFREWDGTRRESHTAGRPRAARPRLPLPNGPRARAAQSCGFRDPGVFPAPLDEKTPCRGQYQAEGQHAPGRGSRPEARRTPKDYNSQRRQRSSPLIGPLRHLSASQRRQTGSATNHKRGGGRSSSRAQVPSRIVGKHLTGESLEPQGRHSDRRSGRINDLRE</sequence>
<dbReference type="EMBL" id="OX459943">
    <property type="protein sequence ID" value="CAI9178323.1"/>
    <property type="molecule type" value="Genomic_DNA"/>
</dbReference>
<accession>A0ABN9A0F8</accession>
<name>A0ABN9A0F8_RANTA</name>
<proteinExistence type="predicted"/>